<name>A0A5C4Y1U6_9DEIO</name>
<organism evidence="3 4">
    <name type="scientific">Deinococcus radiopugnans ATCC 19172</name>
    <dbReference type="NCBI Taxonomy" id="585398"/>
    <lineage>
        <taxon>Bacteria</taxon>
        <taxon>Thermotogati</taxon>
        <taxon>Deinococcota</taxon>
        <taxon>Deinococci</taxon>
        <taxon>Deinococcales</taxon>
        <taxon>Deinococcaceae</taxon>
        <taxon>Deinococcus</taxon>
    </lineage>
</organism>
<keyword evidence="2" id="KW-0732">Signal</keyword>
<accession>A0A5C4Y1U6</accession>
<dbReference type="EMBL" id="VDMO01000016">
    <property type="protein sequence ID" value="TNM69795.1"/>
    <property type="molecule type" value="Genomic_DNA"/>
</dbReference>
<dbReference type="Proteomes" id="UP000313988">
    <property type="component" value="Unassembled WGS sequence"/>
</dbReference>
<keyword evidence="3" id="KW-0378">Hydrolase</keyword>
<feature type="chain" id="PRO_5022999239" evidence="2">
    <location>
        <begin position="50"/>
        <end position="489"/>
    </location>
</feature>
<keyword evidence="3" id="KW-0121">Carboxypeptidase</keyword>
<dbReference type="GO" id="GO:0004180">
    <property type="term" value="F:carboxypeptidase activity"/>
    <property type="evidence" value="ECO:0007669"/>
    <property type="project" value="UniProtKB-KW"/>
</dbReference>
<evidence type="ECO:0000313" key="3">
    <source>
        <dbReference type="EMBL" id="TNM69795.1"/>
    </source>
</evidence>
<proteinExistence type="predicted"/>
<gene>
    <name evidence="3" type="ORF">FHR04_14555</name>
</gene>
<dbReference type="OrthoDB" id="60706at2"/>
<dbReference type="InterPro" id="IPR008969">
    <property type="entry name" value="CarboxyPept-like_regulatory"/>
</dbReference>
<dbReference type="SUPFAM" id="SSF49464">
    <property type="entry name" value="Carboxypeptidase regulatory domain-like"/>
    <property type="match status" value="1"/>
</dbReference>
<dbReference type="Gene3D" id="2.60.40.1120">
    <property type="entry name" value="Carboxypeptidase-like, regulatory domain"/>
    <property type="match status" value="1"/>
</dbReference>
<evidence type="ECO:0000256" key="2">
    <source>
        <dbReference type="SAM" id="SignalP"/>
    </source>
</evidence>
<dbReference type="Pfam" id="PF13620">
    <property type="entry name" value="CarboxypepD_reg"/>
    <property type="match status" value="1"/>
</dbReference>
<keyword evidence="3" id="KW-0645">Protease</keyword>
<sequence>MTARTPEVQRCRNLIGSVLPGPCPLLRCHMKGTVRLLPFLLCSLPSALAAGPASTLVPASFNEGAVIVTDRAAVADLASALRDAASAAGGNCTKSEYVVWTAPEDDLEATFNGGVKSLGYTYRLLDRSDEADGRASVFALSGPKQSLAGLWVEAQGNAVLAWCVLKLAASPAPAKPAPALQPNPPAASAPKPAPAPAKPAPPAAPVKVPAPKPGYVTGLVLDTQGRPLAGARVFLSGTTFTQGQKTSFETETKTDGTYSLRVPDGRYQAKASYTTTFEGQTFSFFMDPASGNPNTSVDSSEGGNLNFRWTLSGLRAGSGAGAGRDTDFYGSSVDFSYCGLPAKAYCAEKYGAVTPGAAPGGSVINVTFTPQGKLVDGSVGKPVVYTFKAAPVAPPGGYPYSDPNGGGRTTLGADWPYHSTNFNDLPLGRYTLTVTATLPDGSKRPLKLGLTDGDVEHDSVTVRWVPWDDFNPASYSGGGIRQVKVYVRD</sequence>
<reference evidence="3 4" key="1">
    <citation type="submission" date="2019-06" db="EMBL/GenBank/DDBJ databases">
        <title>Genome sequence of Deinococcus radiopugnans ATCC 19172.</title>
        <authorList>
            <person name="Maclea K.S."/>
            <person name="Maynard C.R."/>
        </authorList>
    </citation>
    <scope>NUCLEOTIDE SEQUENCE [LARGE SCALE GENOMIC DNA]</scope>
    <source>
        <strain evidence="3 4">ATCC 19172</strain>
    </source>
</reference>
<evidence type="ECO:0000256" key="1">
    <source>
        <dbReference type="SAM" id="MobiDB-lite"/>
    </source>
</evidence>
<protein>
    <submittedName>
        <fullName evidence="3">Carboxypeptidase regulatory-like domain-containing protein</fullName>
    </submittedName>
</protein>
<dbReference type="AlphaFoldDB" id="A0A5C4Y1U6"/>
<feature type="region of interest" description="Disordered" evidence="1">
    <location>
        <begin position="173"/>
        <end position="206"/>
    </location>
</feature>
<comment type="caution">
    <text evidence="3">The sequence shown here is derived from an EMBL/GenBank/DDBJ whole genome shotgun (WGS) entry which is preliminary data.</text>
</comment>
<evidence type="ECO:0000313" key="4">
    <source>
        <dbReference type="Proteomes" id="UP000313988"/>
    </source>
</evidence>
<feature type="signal peptide" evidence="2">
    <location>
        <begin position="1"/>
        <end position="49"/>
    </location>
</feature>